<accession>A0A345RK60</accession>
<dbReference type="KEGG" id="pke:DLD99_04085"/>
<evidence type="ECO:0000313" key="2">
    <source>
        <dbReference type="EMBL" id="AXI59676.1"/>
    </source>
</evidence>
<dbReference type="AlphaFoldDB" id="A0A345RK60"/>
<gene>
    <name evidence="2" type="ORF">DLD99_04085</name>
</gene>
<dbReference type="SUPFAM" id="SSF53098">
    <property type="entry name" value="Ribonuclease H-like"/>
    <property type="match status" value="1"/>
</dbReference>
<dbReference type="PANTHER" id="PTHR35404:SF8">
    <property type="entry name" value="TRANSPOSASE OF TN10"/>
    <property type="match status" value="1"/>
</dbReference>
<proteinExistence type="predicted"/>
<dbReference type="Proteomes" id="UP000253720">
    <property type="component" value="Chromosome"/>
</dbReference>
<dbReference type="PANTHER" id="PTHR35404">
    <property type="entry name" value="TRANSPOSASE OF TN10"/>
    <property type="match status" value="1"/>
</dbReference>
<keyword evidence="3" id="KW-1185">Reference proteome</keyword>
<organism evidence="2 3">
    <name type="scientific">Pseudomonas kribbensis</name>
    <dbReference type="NCBI Taxonomy" id="1628086"/>
    <lineage>
        <taxon>Bacteria</taxon>
        <taxon>Pseudomonadati</taxon>
        <taxon>Pseudomonadota</taxon>
        <taxon>Gammaproteobacteria</taxon>
        <taxon>Pseudomonadales</taxon>
        <taxon>Pseudomonadaceae</taxon>
        <taxon>Pseudomonas</taxon>
    </lineage>
</organism>
<dbReference type="GO" id="GO:0004803">
    <property type="term" value="F:transposase activity"/>
    <property type="evidence" value="ECO:0007669"/>
    <property type="project" value="InterPro"/>
</dbReference>
<sequence>MLVADAGFRRPWIKAVEAKGWYYVGRVRNRDLYRSDAHTWLPVINLYTLASASPKSLGRIEMTQSAPHFIHLYCVRHSAKGRKHQLVTGSIAKNKLSRQSAIREREPWFLASNLPKDQWNPSKVVAIYKQRMQIEEDGKGGDGKGDRFISGKGDRFIMNEINLSPFSIGFACLFHD</sequence>
<dbReference type="Pfam" id="PF01609">
    <property type="entry name" value="DDE_Tnp_1"/>
    <property type="match status" value="1"/>
</dbReference>
<name>A0A345RK60_9PSED</name>
<dbReference type="InterPro" id="IPR012337">
    <property type="entry name" value="RNaseH-like_sf"/>
</dbReference>
<protein>
    <recommendedName>
        <fullName evidence="1">Transposase IS4-like domain-containing protein</fullName>
    </recommendedName>
</protein>
<dbReference type="InterPro" id="IPR002559">
    <property type="entry name" value="Transposase_11"/>
</dbReference>
<evidence type="ECO:0000259" key="1">
    <source>
        <dbReference type="Pfam" id="PF01609"/>
    </source>
</evidence>
<dbReference type="EMBL" id="CP029608">
    <property type="protein sequence ID" value="AXI59676.1"/>
    <property type="molecule type" value="Genomic_DNA"/>
</dbReference>
<feature type="domain" description="Transposase IS4-like" evidence="1">
    <location>
        <begin position="2"/>
        <end position="136"/>
    </location>
</feature>
<reference evidence="2 3" key="1">
    <citation type="submission" date="2018-05" db="EMBL/GenBank/DDBJ databases">
        <title>Complete genome sequence of Pseudomonas kribbensis 46-2(T).</title>
        <authorList>
            <person name="Jeong H."/>
            <person name="Lee S.-G."/>
            <person name="Rha E."/>
            <person name="Kim H."/>
        </authorList>
    </citation>
    <scope>NUCLEOTIDE SEQUENCE [LARGE SCALE GENOMIC DNA]</scope>
    <source>
        <strain evidence="2 3">46-2</strain>
    </source>
</reference>
<dbReference type="GO" id="GO:0006313">
    <property type="term" value="P:DNA transposition"/>
    <property type="evidence" value="ECO:0007669"/>
    <property type="project" value="InterPro"/>
</dbReference>
<evidence type="ECO:0000313" key="3">
    <source>
        <dbReference type="Proteomes" id="UP000253720"/>
    </source>
</evidence>
<dbReference type="GO" id="GO:0003677">
    <property type="term" value="F:DNA binding"/>
    <property type="evidence" value="ECO:0007669"/>
    <property type="project" value="InterPro"/>
</dbReference>